<evidence type="ECO:0000256" key="3">
    <source>
        <dbReference type="ARBA" id="ARBA00022490"/>
    </source>
</evidence>
<accession>A0A1U7CIJ4</accession>
<dbReference type="GO" id="GO:0048029">
    <property type="term" value="F:monosaccharide binding"/>
    <property type="evidence" value="ECO:0007669"/>
    <property type="project" value="TreeGrafter"/>
</dbReference>
<dbReference type="GO" id="GO:0047334">
    <property type="term" value="F:diphosphate-fructose-6-phosphate 1-phosphotransferase activity"/>
    <property type="evidence" value="ECO:0007669"/>
    <property type="project" value="UniProtKB-EC"/>
</dbReference>
<dbReference type="EMBL" id="CP019082">
    <property type="protein sequence ID" value="APW58703.1"/>
    <property type="molecule type" value="Genomic_DNA"/>
</dbReference>
<comment type="pathway">
    <text evidence="2">Carbohydrate degradation; glycolysis; D-glyceraldehyde 3-phosphate and glycerone phosphate from D-glucose: step 3/4.</text>
</comment>
<dbReference type="GO" id="GO:0003872">
    <property type="term" value="F:6-phosphofructokinase activity"/>
    <property type="evidence" value="ECO:0007669"/>
    <property type="project" value="InterPro"/>
</dbReference>
<comment type="similarity">
    <text evidence="9">Belongs to the phosphofructokinase type A (PFKA) family.</text>
</comment>
<dbReference type="PROSITE" id="PS00433">
    <property type="entry name" value="PHOSPHOFRUCTOKINASE"/>
    <property type="match status" value="1"/>
</dbReference>
<dbReference type="PIRSF" id="PIRSF000532">
    <property type="entry name" value="ATP_PFK_prok"/>
    <property type="match status" value="1"/>
</dbReference>
<evidence type="ECO:0000256" key="8">
    <source>
        <dbReference type="ARBA" id="ARBA00023152"/>
    </source>
</evidence>
<dbReference type="InterPro" id="IPR015912">
    <property type="entry name" value="Phosphofructokinase_CS"/>
</dbReference>
<dbReference type="InterPro" id="IPR000023">
    <property type="entry name" value="Phosphofructokinase_dom"/>
</dbReference>
<dbReference type="GO" id="GO:0061621">
    <property type="term" value="P:canonical glycolysis"/>
    <property type="evidence" value="ECO:0007669"/>
    <property type="project" value="TreeGrafter"/>
</dbReference>
<evidence type="ECO:0000256" key="9">
    <source>
        <dbReference type="ARBA" id="ARBA00038478"/>
    </source>
</evidence>
<reference evidence="12" key="1">
    <citation type="submission" date="2016-12" db="EMBL/GenBank/DDBJ databases">
        <title>Comparative genomics of four Isosphaeraceae planctomycetes: a common pool of plasmids and glycoside hydrolase genes.</title>
        <authorList>
            <person name="Ivanova A."/>
        </authorList>
    </citation>
    <scope>NUCLEOTIDE SEQUENCE [LARGE SCALE GENOMIC DNA]</scope>
    <source>
        <strain evidence="12">PX4</strain>
    </source>
</reference>
<evidence type="ECO:0000256" key="5">
    <source>
        <dbReference type="ARBA" id="ARBA00022723"/>
    </source>
</evidence>
<dbReference type="Gene3D" id="3.40.50.450">
    <property type="match status" value="1"/>
</dbReference>
<dbReference type="GO" id="GO:0042802">
    <property type="term" value="F:identical protein binding"/>
    <property type="evidence" value="ECO:0007669"/>
    <property type="project" value="TreeGrafter"/>
</dbReference>
<dbReference type="PANTHER" id="PTHR13697">
    <property type="entry name" value="PHOSPHOFRUCTOKINASE"/>
    <property type="match status" value="1"/>
</dbReference>
<organism evidence="11 12">
    <name type="scientific">Paludisphaera borealis</name>
    <dbReference type="NCBI Taxonomy" id="1387353"/>
    <lineage>
        <taxon>Bacteria</taxon>
        <taxon>Pseudomonadati</taxon>
        <taxon>Planctomycetota</taxon>
        <taxon>Planctomycetia</taxon>
        <taxon>Isosphaerales</taxon>
        <taxon>Isosphaeraceae</taxon>
        <taxon>Paludisphaera</taxon>
    </lineage>
</organism>
<protein>
    <submittedName>
        <fullName evidence="11">Pyrophosphate--fructose 6-phosphate 1-phosphotransferase</fullName>
        <ecNumber evidence="11">2.7.1.90</ecNumber>
    </submittedName>
</protein>
<keyword evidence="8" id="KW-0324">Glycolysis</keyword>
<evidence type="ECO:0000256" key="6">
    <source>
        <dbReference type="ARBA" id="ARBA00022777"/>
    </source>
</evidence>
<proteinExistence type="inferred from homology"/>
<dbReference type="UniPathway" id="UPA00109">
    <property type="reaction ID" value="UER00182"/>
</dbReference>
<dbReference type="GO" id="GO:0046872">
    <property type="term" value="F:metal ion binding"/>
    <property type="evidence" value="ECO:0007669"/>
    <property type="project" value="UniProtKB-KW"/>
</dbReference>
<dbReference type="PANTHER" id="PTHR13697:SF52">
    <property type="entry name" value="ATP-DEPENDENT 6-PHOSPHOFRUCTOKINASE 3"/>
    <property type="match status" value="1"/>
</dbReference>
<dbReference type="GO" id="GO:0016208">
    <property type="term" value="F:AMP binding"/>
    <property type="evidence" value="ECO:0007669"/>
    <property type="project" value="TreeGrafter"/>
</dbReference>
<dbReference type="GO" id="GO:0005524">
    <property type="term" value="F:ATP binding"/>
    <property type="evidence" value="ECO:0007669"/>
    <property type="project" value="InterPro"/>
</dbReference>
<dbReference type="InterPro" id="IPR022953">
    <property type="entry name" value="ATP_PFK"/>
</dbReference>
<evidence type="ECO:0000256" key="2">
    <source>
        <dbReference type="ARBA" id="ARBA00004679"/>
    </source>
</evidence>
<dbReference type="KEGG" id="pbor:BSF38_00104"/>
<evidence type="ECO:0000256" key="4">
    <source>
        <dbReference type="ARBA" id="ARBA00022679"/>
    </source>
</evidence>
<dbReference type="OrthoDB" id="9802503at2"/>
<dbReference type="GO" id="GO:0070095">
    <property type="term" value="F:fructose-6-phosphate binding"/>
    <property type="evidence" value="ECO:0007669"/>
    <property type="project" value="TreeGrafter"/>
</dbReference>
<feature type="domain" description="Phosphofructokinase" evidence="10">
    <location>
        <begin position="2"/>
        <end position="296"/>
    </location>
</feature>
<dbReference type="GO" id="GO:0006002">
    <property type="term" value="P:fructose 6-phosphate metabolic process"/>
    <property type="evidence" value="ECO:0007669"/>
    <property type="project" value="InterPro"/>
</dbReference>
<name>A0A1U7CIJ4_9BACT</name>
<dbReference type="EC" id="2.7.1.90" evidence="11"/>
<dbReference type="Gene3D" id="3.40.50.460">
    <property type="entry name" value="Phosphofructokinase domain"/>
    <property type="match status" value="1"/>
</dbReference>
<evidence type="ECO:0000313" key="12">
    <source>
        <dbReference type="Proteomes" id="UP000186309"/>
    </source>
</evidence>
<keyword evidence="12" id="KW-1185">Reference proteome</keyword>
<keyword evidence="5" id="KW-0479">Metal-binding</keyword>
<dbReference type="GO" id="GO:0030388">
    <property type="term" value="P:fructose 1,6-bisphosphate metabolic process"/>
    <property type="evidence" value="ECO:0007669"/>
    <property type="project" value="TreeGrafter"/>
</dbReference>
<gene>
    <name evidence="11" type="primary">pfp_1</name>
    <name evidence="11" type="ORF">BSF38_00104</name>
</gene>
<dbReference type="InterPro" id="IPR012003">
    <property type="entry name" value="ATP_PFK_prok-type"/>
</dbReference>
<evidence type="ECO:0000256" key="1">
    <source>
        <dbReference type="ARBA" id="ARBA00001946"/>
    </source>
</evidence>
<evidence type="ECO:0000256" key="7">
    <source>
        <dbReference type="ARBA" id="ARBA00022842"/>
    </source>
</evidence>
<dbReference type="SUPFAM" id="SSF53784">
    <property type="entry name" value="Phosphofructokinase"/>
    <property type="match status" value="1"/>
</dbReference>
<dbReference type="GO" id="GO:0005945">
    <property type="term" value="C:6-phosphofructokinase complex"/>
    <property type="evidence" value="ECO:0007669"/>
    <property type="project" value="TreeGrafter"/>
</dbReference>
<dbReference type="PRINTS" id="PR00476">
    <property type="entry name" value="PHFRCTKINASE"/>
</dbReference>
<dbReference type="RefSeq" id="WP_076342981.1">
    <property type="nucleotide sequence ID" value="NZ_CP019082.1"/>
</dbReference>
<sequence length="350" mass="37824">MKVGLLTGGGDCPGLNAVIRSVVRRIANAGGECVGVLEGWRGLVRGNTRPLSVAETDALIGLGGTILGSSRTNPYKNPETDVPLLRRHFAALELDALVVIGGDDTLGVAVRLINDFELPIVGIPKTIDNDLKLVDFSFGFDTAVNVVVESVERLRTTAESHRRVIVVETMGRSTGWIACFAGMAVGADYILVPEVPIDVPHLLGVLKYHRTPFKNHAIVMVAEGARYTDPELLALEPRPFSHPRLGGIGASIAEIIERQTRIETRTVVLGHLQRGGAPTAHDRILATRFGLAAGELVLQRRFGTVVTLKDARISETSLNTTALANCPLDLGFYQDAATFFYEPYEPKTKE</sequence>
<dbReference type="AlphaFoldDB" id="A0A1U7CIJ4"/>
<keyword evidence="7" id="KW-0460">Magnesium</keyword>
<dbReference type="InterPro" id="IPR035966">
    <property type="entry name" value="PKF_sf"/>
</dbReference>
<dbReference type="Proteomes" id="UP000186309">
    <property type="component" value="Chromosome"/>
</dbReference>
<dbReference type="Pfam" id="PF00365">
    <property type="entry name" value="PFK"/>
    <property type="match status" value="1"/>
</dbReference>
<keyword evidence="4 11" id="KW-0808">Transferase</keyword>
<keyword evidence="3" id="KW-0963">Cytoplasm</keyword>
<dbReference type="STRING" id="1387353.BSF38_00104"/>
<dbReference type="NCBIfam" id="NF002872">
    <property type="entry name" value="PRK03202.1"/>
    <property type="match status" value="1"/>
</dbReference>
<comment type="cofactor">
    <cofactor evidence="1">
        <name>Mg(2+)</name>
        <dbReference type="ChEBI" id="CHEBI:18420"/>
    </cofactor>
</comment>
<evidence type="ECO:0000313" key="11">
    <source>
        <dbReference type="EMBL" id="APW58703.1"/>
    </source>
</evidence>
<keyword evidence="6" id="KW-0418">Kinase</keyword>
<evidence type="ECO:0000259" key="10">
    <source>
        <dbReference type="Pfam" id="PF00365"/>
    </source>
</evidence>